<accession>A0A9P9YPY0</accession>
<evidence type="ECO:0000256" key="17">
    <source>
        <dbReference type="ARBA" id="ARBA00023139"/>
    </source>
</evidence>
<dbReference type="GO" id="GO:0005524">
    <property type="term" value="F:ATP binding"/>
    <property type="evidence" value="ECO:0007669"/>
    <property type="project" value="UniProtKB-KW"/>
</dbReference>
<feature type="domain" description="Peptidoglycan recognition protein family" evidence="25">
    <location>
        <begin position="92"/>
        <end position="231"/>
    </location>
</feature>
<evidence type="ECO:0000256" key="10">
    <source>
        <dbReference type="ARBA" id="ARBA00022588"/>
    </source>
</evidence>
<keyword evidence="12" id="KW-0519">Myristate</keyword>
<dbReference type="SUPFAM" id="SSF55846">
    <property type="entry name" value="N-acetylmuramoyl-L-alanine amidase-like"/>
    <property type="match status" value="3"/>
</dbReference>
<gene>
    <name evidence="26" type="ORF">M5D96_006879</name>
</gene>
<dbReference type="FunFam" id="3.40.80.10:FF:000001">
    <property type="entry name" value="Peptidoglycan recognition protein 1"/>
    <property type="match status" value="1"/>
</dbReference>
<dbReference type="NCBIfam" id="TIGR00687">
    <property type="entry name" value="pyridox_kin"/>
    <property type="match status" value="1"/>
</dbReference>
<evidence type="ECO:0000256" key="15">
    <source>
        <dbReference type="ARBA" id="ARBA00022840"/>
    </source>
</evidence>
<keyword evidence="14" id="KW-0418">Kinase</keyword>
<evidence type="ECO:0000256" key="14">
    <source>
        <dbReference type="ARBA" id="ARBA00022777"/>
    </source>
</evidence>
<evidence type="ECO:0000256" key="9">
    <source>
        <dbReference type="ARBA" id="ARBA00022525"/>
    </source>
</evidence>
<evidence type="ECO:0000256" key="13">
    <source>
        <dbReference type="ARBA" id="ARBA00022741"/>
    </source>
</evidence>
<keyword evidence="16" id="KW-0391">Immunity</keyword>
<dbReference type="SUPFAM" id="SSF53613">
    <property type="entry name" value="Ribokinase-like"/>
    <property type="match status" value="1"/>
</dbReference>
<keyword evidence="10" id="KW-0399">Innate immunity</keyword>
<keyword evidence="27" id="KW-1185">Reference proteome</keyword>
<dbReference type="InterPro" id="IPR036505">
    <property type="entry name" value="Amidase/PGRP_sf"/>
</dbReference>
<dbReference type="Gene3D" id="3.40.80.10">
    <property type="entry name" value="Peptidoglycan recognition protein-like"/>
    <property type="match status" value="3"/>
</dbReference>
<dbReference type="GO" id="GO:0008270">
    <property type="term" value="F:zinc ion binding"/>
    <property type="evidence" value="ECO:0007669"/>
    <property type="project" value="InterPro"/>
</dbReference>
<comment type="pathway">
    <text evidence="3">Cofactor metabolism; pyridoxal 5'-phosphate salvage; pyridoxine 5'-phosphate from pyridoxine: step 1/1.</text>
</comment>
<comment type="subcellular location">
    <subcellularLocation>
        <location evidence="1">Secreted</location>
    </subcellularLocation>
</comment>
<keyword evidence="11" id="KW-0808">Transferase</keyword>
<evidence type="ECO:0000256" key="4">
    <source>
        <dbReference type="ARBA" id="ARBA00005210"/>
    </source>
</evidence>
<evidence type="ECO:0000256" key="2">
    <source>
        <dbReference type="ARBA" id="ARBA00004750"/>
    </source>
</evidence>
<keyword evidence="17" id="KW-0564">Palmitate</keyword>
<evidence type="ECO:0000256" key="11">
    <source>
        <dbReference type="ARBA" id="ARBA00022679"/>
    </source>
</evidence>
<organism evidence="26 27">
    <name type="scientific">Drosophila gunungcola</name>
    <name type="common">fruit fly</name>
    <dbReference type="NCBI Taxonomy" id="103775"/>
    <lineage>
        <taxon>Eukaryota</taxon>
        <taxon>Metazoa</taxon>
        <taxon>Ecdysozoa</taxon>
        <taxon>Arthropoda</taxon>
        <taxon>Hexapoda</taxon>
        <taxon>Insecta</taxon>
        <taxon>Pterygota</taxon>
        <taxon>Neoptera</taxon>
        <taxon>Endopterygota</taxon>
        <taxon>Diptera</taxon>
        <taxon>Brachycera</taxon>
        <taxon>Muscomorpha</taxon>
        <taxon>Ephydroidea</taxon>
        <taxon>Drosophilidae</taxon>
        <taxon>Drosophila</taxon>
        <taxon>Sophophora</taxon>
    </lineage>
</organism>
<dbReference type="CDD" id="cd06583">
    <property type="entry name" value="PGRP"/>
    <property type="match status" value="2"/>
</dbReference>
<proteinExistence type="inferred from homology"/>
<keyword evidence="18" id="KW-0449">Lipoprotein</keyword>
<evidence type="ECO:0000256" key="12">
    <source>
        <dbReference type="ARBA" id="ARBA00022707"/>
    </source>
</evidence>
<evidence type="ECO:0000256" key="20">
    <source>
        <dbReference type="ARBA" id="ARBA00047310"/>
    </source>
</evidence>
<dbReference type="Pfam" id="PF01510">
    <property type="entry name" value="Amidase_2"/>
    <property type="match status" value="2"/>
</dbReference>
<dbReference type="AlphaFoldDB" id="A0A9P9YPY0"/>
<dbReference type="Pfam" id="PF08543">
    <property type="entry name" value="Phos_pyr_kin"/>
    <property type="match status" value="1"/>
</dbReference>
<evidence type="ECO:0000256" key="8">
    <source>
        <dbReference type="ARBA" id="ARBA00018134"/>
    </source>
</evidence>
<dbReference type="CDD" id="cd01173">
    <property type="entry name" value="pyridoxal_pyridoxamine_kinase"/>
    <property type="match status" value="1"/>
</dbReference>
<feature type="non-terminal residue" evidence="26">
    <location>
        <position position="1"/>
    </location>
</feature>
<dbReference type="InterPro" id="IPR029056">
    <property type="entry name" value="Ribokinase-like"/>
</dbReference>
<keyword evidence="15" id="KW-0067">ATP-binding</keyword>
<dbReference type="InterPro" id="IPR004625">
    <property type="entry name" value="PyrdxlKinase"/>
</dbReference>
<keyword evidence="9" id="KW-0964">Secreted</keyword>
<dbReference type="GO" id="GO:0008478">
    <property type="term" value="F:pyridoxal kinase activity"/>
    <property type="evidence" value="ECO:0007669"/>
    <property type="project" value="UniProtKB-EC"/>
</dbReference>
<evidence type="ECO:0000313" key="27">
    <source>
        <dbReference type="Proteomes" id="UP001059596"/>
    </source>
</evidence>
<evidence type="ECO:0000256" key="23">
    <source>
        <dbReference type="SAM" id="MobiDB-lite"/>
    </source>
</evidence>
<dbReference type="GO" id="GO:0005576">
    <property type="term" value="C:extracellular region"/>
    <property type="evidence" value="ECO:0007669"/>
    <property type="project" value="UniProtKB-SubCell"/>
</dbReference>
<comment type="pathway">
    <text evidence="2">Cofactor metabolism; pyridoxal 5'-phosphate salvage; pyridoxamine 5'-phosphate from pyridoxamine: step 1/1.</text>
</comment>
<feature type="region of interest" description="Disordered" evidence="23">
    <location>
        <begin position="666"/>
        <end position="713"/>
    </location>
</feature>
<dbReference type="Proteomes" id="UP001059596">
    <property type="component" value="Unassembled WGS sequence"/>
</dbReference>
<evidence type="ECO:0000313" key="26">
    <source>
        <dbReference type="EMBL" id="KAI8040936.1"/>
    </source>
</evidence>
<dbReference type="PANTHER" id="PTHR11022">
    <property type="entry name" value="PEPTIDOGLYCAN RECOGNITION PROTEIN"/>
    <property type="match status" value="1"/>
</dbReference>
<dbReference type="SMART" id="SM00701">
    <property type="entry name" value="PGRP"/>
    <property type="match status" value="3"/>
</dbReference>
<reference evidence="26" key="1">
    <citation type="journal article" date="2023" name="Genome Biol. Evol.">
        <title>Long-read-based Genome Assembly of Drosophila gunungcola Reveals Fewer Chemosensory Genes in Flower-breeding Species.</title>
        <authorList>
            <person name="Negi A."/>
            <person name="Liao B.Y."/>
            <person name="Yeh S.D."/>
        </authorList>
    </citation>
    <scope>NUCLEOTIDE SEQUENCE</scope>
    <source>
        <strain evidence="26">Sukarami</strain>
    </source>
</reference>
<evidence type="ECO:0000259" key="25">
    <source>
        <dbReference type="SMART" id="SM00701"/>
    </source>
</evidence>
<dbReference type="GO" id="GO:0045087">
    <property type="term" value="P:innate immune response"/>
    <property type="evidence" value="ECO:0007669"/>
    <property type="project" value="UniProtKB-KW"/>
</dbReference>
<evidence type="ECO:0000256" key="16">
    <source>
        <dbReference type="ARBA" id="ARBA00022859"/>
    </source>
</evidence>
<evidence type="ECO:0000256" key="6">
    <source>
        <dbReference type="ARBA" id="ARBA00008805"/>
    </source>
</evidence>
<comment type="caution">
    <text evidence="26">The sequence shown here is derived from an EMBL/GenBank/DDBJ whole genome shotgun (WGS) entry which is preliminary data.</text>
</comment>
<feature type="domain" description="Peptidoglycan recognition protein family" evidence="25">
    <location>
        <begin position="265"/>
        <end position="394"/>
    </location>
</feature>
<feature type="domain" description="N-acetylmuramoyl-L-alanine amidase" evidence="24">
    <location>
        <begin position="104"/>
        <end position="237"/>
    </location>
</feature>
<comment type="pathway">
    <text evidence="4">Cofactor metabolism; pyridoxal 5'-phosphate salvage; pyridoxal 5'-phosphate from pyridoxal: step 1/1.</text>
</comment>
<evidence type="ECO:0000256" key="1">
    <source>
        <dbReference type="ARBA" id="ARBA00004613"/>
    </source>
</evidence>
<feature type="region of interest" description="Disordered" evidence="23">
    <location>
        <begin position="475"/>
        <end position="512"/>
    </location>
</feature>
<evidence type="ECO:0000256" key="3">
    <source>
        <dbReference type="ARBA" id="ARBA00004835"/>
    </source>
</evidence>
<dbReference type="InterPro" id="IPR002502">
    <property type="entry name" value="Amidase_domain"/>
</dbReference>
<comment type="similarity">
    <text evidence="5">Belongs to the N-acetylmuramoyl-L-alanine amidase 2 family.</text>
</comment>
<dbReference type="GO" id="GO:0008745">
    <property type="term" value="F:N-acetylmuramoyl-L-alanine amidase activity"/>
    <property type="evidence" value="ECO:0007669"/>
    <property type="project" value="InterPro"/>
</dbReference>
<dbReference type="EC" id="2.7.1.35" evidence="7"/>
<dbReference type="PANTHER" id="PTHR11022:SF41">
    <property type="entry name" value="PEPTIDOGLYCAN-RECOGNITION PROTEIN LC-RELATED"/>
    <property type="match status" value="1"/>
</dbReference>
<protein>
    <recommendedName>
        <fullName evidence="8">Pyridoxal kinase</fullName>
        <ecNumber evidence="7">2.7.1.35</ecNumber>
    </recommendedName>
    <alternativeName>
        <fullName evidence="19">Pyridoxine kinase</fullName>
    </alternativeName>
</protein>
<dbReference type="InterPro" id="IPR015510">
    <property type="entry name" value="PGRP"/>
</dbReference>
<evidence type="ECO:0000256" key="22">
    <source>
        <dbReference type="ARBA" id="ARBA00048524"/>
    </source>
</evidence>
<comment type="catalytic activity">
    <reaction evidence="22">
        <text>pyridoxine + ATP = pyridoxine 5'-phosphate + ADP + H(+)</text>
        <dbReference type="Rhea" id="RHEA:25108"/>
        <dbReference type="ChEBI" id="CHEBI:15378"/>
        <dbReference type="ChEBI" id="CHEBI:16709"/>
        <dbReference type="ChEBI" id="CHEBI:30616"/>
        <dbReference type="ChEBI" id="CHEBI:58589"/>
        <dbReference type="ChEBI" id="CHEBI:456216"/>
        <dbReference type="EC" id="2.7.1.35"/>
    </reaction>
    <physiologicalReaction direction="left-to-right" evidence="22">
        <dbReference type="Rhea" id="RHEA:25109"/>
    </physiologicalReaction>
</comment>
<sequence>DWHDIGLNFLVGGDGEIYEGRGWDVRGQPLRGFESVSISIAFIGTFTNVEPPEQQVEALKRLMHDGVRRKKLQPNYMIYAQPQSTSSSNKGLHILDRSEWQGEPPSGKYPHLKLPVSNVIIHHTATEGCEREDVCIYRMQVIQAFHMKSLGWVDIGYNFLVGGDGQIYVGRGWHIQGQHVKGYGAISISIAFIGTFPPALQIEAAKRLMDEGVRLHRLQPDYHIYAHRQVSPTESPGQKLFELMKHWPRFAPDVTSLRLLSNSSLKFVTRPYWLAQPPTVPLNPLQLPVQSVRFVATNTQPCSTQADLHIESIGYKDINYNFVAAGDGNIYEGRGWDHSCQSPKDADHHQDSKELVVAFVGPSASNKKLALELIQQGIKLGHITRVLSVTSMTNSTGVVARSSPTSLLRMLRSTVAPRLSMLDKKQYSRPSSMNFFSRPELRKDVANLVAKAFAGNSMTKVPNLVGYVQKTFQGAQENNDDEDQAEELETESAQEEPPVENSTRRPPPLSFDSGQIFTNMLRMIGGSLMQVTRGGGGSLVDASASLFEPSDHRPRSLSMGSPIDWFMQRNDRHSKGLIKDIMDRDLPEYIAKEKPEEGQNAGCLKLLMCKGKPIIWGMQESLKKRLAGEPEPQEEFDSYLNKRIFFKYLPSLEDFRYVRTEDERRQQQLDAAEKRRQENENRGIKNPESVRRQQQKAEELQRREEEAARQGQGQSNLRLLGFDVDPLNSVQFSNHTGYKTFKGPVSNEKELATIFEGLEENELLPLYSHLLTGYIGNPLFLRQVGHIVKRLRQANPNLVYVCDPVMGDNGELYVPKELLPVYRDEIIPLADILTPNQYEVELLTEKEVRSEAAVWEAMDWFHKRGIKTVVISSSDLGQPGVLRAFLSQLNGPRLAIDIPKQGGKDLVFTGTGDLFASLFLAHSHVSKDVASVFEKTIASLQAVIKRTVAALPNGGNGPVKAAERELKLVQSKVEIEKPQVLLKAQRLN</sequence>
<evidence type="ECO:0000256" key="7">
    <source>
        <dbReference type="ARBA" id="ARBA00012104"/>
    </source>
</evidence>
<comment type="similarity">
    <text evidence="6">Belongs to the pyridoxine kinase family.</text>
</comment>
<feature type="compositionally biased region" description="Basic and acidic residues" evidence="23">
    <location>
        <begin position="666"/>
        <end position="708"/>
    </location>
</feature>
<comment type="catalytic activity">
    <reaction evidence="21">
        <text>pyridoxal + ATP = pyridoxal 5'-phosphate + ADP + H(+)</text>
        <dbReference type="Rhea" id="RHEA:10224"/>
        <dbReference type="ChEBI" id="CHEBI:15378"/>
        <dbReference type="ChEBI" id="CHEBI:17310"/>
        <dbReference type="ChEBI" id="CHEBI:30616"/>
        <dbReference type="ChEBI" id="CHEBI:456216"/>
        <dbReference type="ChEBI" id="CHEBI:597326"/>
        <dbReference type="EC" id="2.7.1.35"/>
    </reaction>
    <physiologicalReaction direction="left-to-right" evidence="21">
        <dbReference type="Rhea" id="RHEA:10225"/>
    </physiologicalReaction>
</comment>
<dbReference type="EMBL" id="JAMKOV010000004">
    <property type="protein sequence ID" value="KAI8040936.1"/>
    <property type="molecule type" value="Genomic_DNA"/>
</dbReference>
<comment type="catalytic activity">
    <reaction evidence="20">
        <text>pyridoxamine + ATP = pyridoxamine 5'-phosphate + ADP + H(+)</text>
        <dbReference type="Rhea" id="RHEA:25104"/>
        <dbReference type="ChEBI" id="CHEBI:15378"/>
        <dbReference type="ChEBI" id="CHEBI:30616"/>
        <dbReference type="ChEBI" id="CHEBI:57761"/>
        <dbReference type="ChEBI" id="CHEBI:58451"/>
        <dbReference type="ChEBI" id="CHEBI:456216"/>
        <dbReference type="EC" id="2.7.1.35"/>
    </reaction>
    <physiologicalReaction direction="left-to-right" evidence="20">
        <dbReference type="Rhea" id="RHEA:25105"/>
    </physiologicalReaction>
</comment>
<dbReference type="SMART" id="SM00644">
    <property type="entry name" value="Ami_2"/>
    <property type="match status" value="1"/>
</dbReference>
<dbReference type="Gene3D" id="3.40.1190.20">
    <property type="match status" value="1"/>
</dbReference>
<evidence type="ECO:0000256" key="21">
    <source>
        <dbReference type="ARBA" id="ARBA00047377"/>
    </source>
</evidence>
<evidence type="ECO:0000256" key="19">
    <source>
        <dbReference type="ARBA" id="ARBA00032808"/>
    </source>
</evidence>
<name>A0A9P9YPY0_9MUSC</name>
<dbReference type="InterPro" id="IPR013749">
    <property type="entry name" value="PM/HMP-P_kinase-1"/>
</dbReference>
<dbReference type="InterPro" id="IPR006619">
    <property type="entry name" value="PGRP_domain_met/bac"/>
</dbReference>
<evidence type="ECO:0000256" key="18">
    <source>
        <dbReference type="ARBA" id="ARBA00023288"/>
    </source>
</evidence>
<dbReference type="GO" id="GO:0009253">
    <property type="term" value="P:peptidoglycan catabolic process"/>
    <property type="evidence" value="ECO:0007669"/>
    <property type="project" value="InterPro"/>
</dbReference>
<keyword evidence="13" id="KW-0547">Nucleotide-binding</keyword>
<evidence type="ECO:0000259" key="24">
    <source>
        <dbReference type="SMART" id="SM00644"/>
    </source>
</evidence>
<dbReference type="InterPro" id="IPR031632">
    <property type="entry name" value="SVIP"/>
</dbReference>
<feature type="compositionally biased region" description="Acidic residues" evidence="23">
    <location>
        <begin position="478"/>
        <end position="498"/>
    </location>
</feature>
<feature type="domain" description="Peptidoglycan recognition protein family" evidence="25">
    <location>
        <begin position="1"/>
        <end position="85"/>
    </location>
</feature>
<evidence type="ECO:0000256" key="5">
    <source>
        <dbReference type="ARBA" id="ARBA00007553"/>
    </source>
</evidence>
<dbReference type="GO" id="GO:0009443">
    <property type="term" value="P:pyridoxal 5'-phosphate salvage"/>
    <property type="evidence" value="ECO:0007669"/>
    <property type="project" value="InterPro"/>
</dbReference>
<dbReference type="Pfam" id="PF15811">
    <property type="entry name" value="SVIP"/>
    <property type="match status" value="1"/>
</dbReference>